<name>A0A292Q818_9PEZI</name>
<dbReference type="PANTHER" id="PTHR39398">
    <property type="entry name" value="YALI0F14311P"/>
    <property type="match status" value="1"/>
</dbReference>
<evidence type="ECO:0000256" key="1">
    <source>
        <dbReference type="SAM" id="MobiDB-lite"/>
    </source>
</evidence>
<sequence length="318" mass="34776">MSTAEKYSVRGGRRGRGGKGGGGGGGSSANGNGGSGSGGTVGDAEGSNTRTASWRASRLKPAVDEYGFVSKDSSTDLDVKLAAAIPSTNAIAAQGKNARYADSHNAELASIILSMRKLREGIVGSSRVDAFSSKAYMFMIRISILMKHPDSYHPAIQHLLYDIHPDVPLSASEKQEFAGYLMLHLASKMEAYNEAFMIKREFQVTDYRILQALDAMIQGNYWSFRATRRKVDLYKARLLEDADQRMRDHTLKCLGKSYFTVDVGYLESVTGTKWDGLKKECGVGWDMNSAGIITIRKQRRPEQKAAPPTPTVKVGYEL</sequence>
<proteinExistence type="predicted"/>
<evidence type="ECO:0000313" key="2">
    <source>
        <dbReference type="EMBL" id="CUS14837.1"/>
    </source>
</evidence>
<reference evidence="2" key="1">
    <citation type="submission" date="2015-10" db="EMBL/GenBank/DDBJ databases">
        <authorList>
            <person name="Regsiter A."/>
            <person name="william w."/>
        </authorList>
    </citation>
    <scope>NUCLEOTIDE SEQUENCE</scope>
    <source>
        <strain evidence="2">Montdore</strain>
    </source>
</reference>
<evidence type="ECO:0000313" key="3">
    <source>
        <dbReference type="Proteomes" id="UP001412239"/>
    </source>
</evidence>
<protein>
    <recommendedName>
        <fullName evidence="4">CSN8/PSMD8/EIF3K domain-containing protein</fullName>
    </recommendedName>
</protein>
<gene>
    <name evidence="2" type="ORF">GSTUAT00001122001</name>
</gene>
<dbReference type="EMBL" id="LN890955">
    <property type="protein sequence ID" value="CUS14837.1"/>
    <property type="molecule type" value="Genomic_DNA"/>
</dbReference>
<feature type="region of interest" description="Disordered" evidence="1">
    <location>
        <begin position="1"/>
        <end position="55"/>
    </location>
</feature>
<dbReference type="AlphaFoldDB" id="A0A292Q818"/>
<dbReference type="PANTHER" id="PTHR39398:SF1">
    <property type="entry name" value="CSN8_PSMD8_EIF3K DOMAIN-CONTAINING PROTEIN"/>
    <property type="match status" value="1"/>
</dbReference>
<organism evidence="2 3">
    <name type="scientific">Tuber aestivum</name>
    <name type="common">summer truffle</name>
    <dbReference type="NCBI Taxonomy" id="59557"/>
    <lineage>
        <taxon>Eukaryota</taxon>
        <taxon>Fungi</taxon>
        <taxon>Dikarya</taxon>
        <taxon>Ascomycota</taxon>
        <taxon>Pezizomycotina</taxon>
        <taxon>Pezizomycetes</taxon>
        <taxon>Pezizales</taxon>
        <taxon>Tuberaceae</taxon>
        <taxon>Tuber</taxon>
    </lineage>
</organism>
<dbReference type="Proteomes" id="UP001412239">
    <property type="component" value="Unassembled WGS sequence"/>
</dbReference>
<keyword evidence="3" id="KW-1185">Reference proteome</keyword>
<evidence type="ECO:0008006" key="4">
    <source>
        <dbReference type="Google" id="ProtNLM"/>
    </source>
</evidence>
<accession>A0A292Q818</accession>
<feature type="compositionally biased region" description="Gly residues" evidence="1">
    <location>
        <begin position="18"/>
        <end position="41"/>
    </location>
</feature>